<proteinExistence type="inferred from homology"/>
<feature type="domain" description="ABC transporter" evidence="6">
    <location>
        <begin position="8"/>
        <end position="237"/>
    </location>
</feature>
<name>A0A4Q2EHU4_9ACTN</name>
<evidence type="ECO:0000256" key="2">
    <source>
        <dbReference type="ARBA" id="ARBA00022448"/>
    </source>
</evidence>
<dbReference type="Proteomes" id="UP000290624">
    <property type="component" value="Unassembled WGS sequence"/>
</dbReference>
<dbReference type="AlphaFoldDB" id="A0A4Q2EHU4"/>
<reference evidence="7 8" key="1">
    <citation type="submission" date="2018-01" db="EMBL/GenBank/DDBJ databases">
        <title>Lactibacter flavus gen. nov., sp. nov., a novel bacterium of the family Propionibacteriaceae isolated from raw milk and dairy products.</title>
        <authorList>
            <person name="Wenning M."/>
            <person name="Breitenwieser F."/>
            <person name="Huptas C."/>
            <person name="von Neubeck M."/>
            <person name="Busse H.-J."/>
            <person name="Scherer S."/>
        </authorList>
    </citation>
    <scope>NUCLEOTIDE SEQUENCE [LARGE SCALE GENOMIC DNA]</scope>
    <source>
        <strain evidence="7 8">VG341</strain>
    </source>
</reference>
<dbReference type="PROSITE" id="PS50893">
    <property type="entry name" value="ABC_TRANSPORTER_2"/>
    <property type="match status" value="1"/>
</dbReference>
<dbReference type="Gene3D" id="3.40.50.300">
    <property type="entry name" value="P-loop containing nucleotide triphosphate hydrolases"/>
    <property type="match status" value="1"/>
</dbReference>
<evidence type="ECO:0000256" key="5">
    <source>
        <dbReference type="SAM" id="MobiDB-lite"/>
    </source>
</evidence>
<gene>
    <name evidence="7" type="ORF">C1706_06680</name>
</gene>
<dbReference type="GO" id="GO:0005524">
    <property type="term" value="F:ATP binding"/>
    <property type="evidence" value="ECO:0007669"/>
    <property type="project" value="UniProtKB-KW"/>
</dbReference>
<keyword evidence="3" id="KW-0547">Nucleotide-binding</keyword>
<dbReference type="RefSeq" id="WP_129458454.1">
    <property type="nucleotide sequence ID" value="NZ_PPCV01000004.1"/>
</dbReference>
<evidence type="ECO:0000256" key="1">
    <source>
        <dbReference type="ARBA" id="ARBA00005417"/>
    </source>
</evidence>
<organism evidence="7 8">
    <name type="scientific">Propioniciclava flava</name>
    <dbReference type="NCBI Taxonomy" id="2072026"/>
    <lineage>
        <taxon>Bacteria</taxon>
        <taxon>Bacillati</taxon>
        <taxon>Actinomycetota</taxon>
        <taxon>Actinomycetes</taxon>
        <taxon>Propionibacteriales</taxon>
        <taxon>Propionibacteriaceae</taxon>
        <taxon>Propioniciclava</taxon>
    </lineage>
</organism>
<evidence type="ECO:0000256" key="4">
    <source>
        <dbReference type="ARBA" id="ARBA00022840"/>
    </source>
</evidence>
<keyword evidence="4 7" id="KW-0067">ATP-binding</keyword>
<dbReference type="SMART" id="SM00382">
    <property type="entry name" value="AAA"/>
    <property type="match status" value="1"/>
</dbReference>
<dbReference type="PANTHER" id="PTHR42734">
    <property type="entry name" value="METAL TRANSPORT SYSTEM ATP-BINDING PROTEIN TM_0124-RELATED"/>
    <property type="match status" value="1"/>
</dbReference>
<evidence type="ECO:0000259" key="6">
    <source>
        <dbReference type="PROSITE" id="PS50893"/>
    </source>
</evidence>
<keyword evidence="8" id="KW-1185">Reference proteome</keyword>
<dbReference type="Pfam" id="PF00005">
    <property type="entry name" value="ABC_tran"/>
    <property type="match status" value="1"/>
</dbReference>
<dbReference type="InterPro" id="IPR027417">
    <property type="entry name" value="P-loop_NTPase"/>
</dbReference>
<dbReference type="OrthoDB" id="5296765at2"/>
<sequence>MNATPPFALGTGVTLGYGHQVALAASDFTIPAQGVTAIIGPNGSGKSTLLNALAGILPVMGGTLSVLGGPPGRRGVTSYVMQSPAFPTGTPITVGEAVAMGLYSDLGWFRRPRARDRARVQEAMERLDVTALAGRHLDELSGGQRQRVYVAQGITQRHQMLLLDEPLTGLDLVSMRTIDAIIHAERERGHGVVLTTHDLDEARAADWVLLTGGRVLAAGPPDEVLTREHVEKAYGLGALHPATTDLLDDPACPPHRPDSTPDMAHGNRPRGYGPRQPPQGMRRSPSRGLMLPWCGVFTLVR</sequence>
<comment type="similarity">
    <text evidence="1">Belongs to the ABC transporter superfamily.</text>
</comment>
<comment type="caution">
    <text evidence="7">The sequence shown here is derived from an EMBL/GenBank/DDBJ whole genome shotgun (WGS) entry which is preliminary data.</text>
</comment>
<dbReference type="InterPro" id="IPR003439">
    <property type="entry name" value="ABC_transporter-like_ATP-bd"/>
</dbReference>
<dbReference type="EMBL" id="PPCV01000004">
    <property type="protein sequence ID" value="RXW32246.1"/>
    <property type="molecule type" value="Genomic_DNA"/>
</dbReference>
<feature type="region of interest" description="Disordered" evidence="5">
    <location>
        <begin position="245"/>
        <end position="286"/>
    </location>
</feature>
<accession>A0A4Q2EHU4</accession>
<dbReference type="GO" id="GO:0016887">
    <property type="term" value="F:ATP hydrolysis activity"/>
    <property type="evidence" value="ECO:0007669"/>
    <property type="project" value="InterPro"/>
</dbReference>
<evidence type="ECO:0000313" key="8">
    <source>
        <dbReference type="Proteomes" id="UP000290624"/>
    </source>
</evidence>
<evidence type="ECO:0000256" key="3">
    <source>
        <dbReference type="ARBA" id="ARBA00022741"/>
    </source>
</evidence>
<dbReference type="PANTHER" id="PTHR42734:SF5">
    <property type="entry name" value="IRON TRANSPORT SYSTEM ATP-BINDING PROTEIN HI_0361-RELATED"/>
    <property type="match status" value="1"/>
</dbReference>
<dbReference type="InterPro" id="IPR050153">
    <property type="entry name" value="Metal_Ion_Import_ABC"/>
</dbReference>
<evidence type="ECO:0000313" key="7">
    <source>
        <dbReference type="EMBL" id="RXW32246.1"/>
    </source>
</evidence>
<dbReference type="SUPFAM" id="SSF52540">
    <property type="entry name" value="P-loop containing nucleoside triphosphate hydrolases"/>
    <property type="match status" value="1"/>
</dbReference>
<dbReference type="InterPro" id="IPR003593">
    <property type="entry name" value="AAA+_ATPase"/>
</dbReference>
<feature type="compositionally biased region" description="Low complexity" evidence="5">
    <location>
        <begin position="269"/>
        <end position="286"/>
    </location>
</feature>
<keyword evidence="2" id="KW-0813">Transport</keyword>
<protein>
    <submittedName>
        <fullName evidence="7">Metal ABC transporter ATP-binding protein</fullName>
    </submittedName>
</protein>